<feature type="compositionally biased region" description="Low complexity" evidence="1">
    <location>
        <begin position="152"/>
        <end position="171"/>
    </location>
</feature>
<keyword evidence="2" id="KW-0472">Membrane</keyword>
<evidence type="ECO:0000256" key="1">
    <source>
        <dbReference type="SAM" id="MobiDB-lite"/>
    </source>
</evidence>
<dbReference type="AlphaFoldDB" id="A0ABD0JBQ4"/>
<sequence length="506" mass="53295">MEEKRKLATDNSTPSGGERGWGGLFWLSALLLLEGAAITSMTIWQQKSLAYYSDRVDTGHRLLAELEEACVPREDNNGDFLRKLLSGKERVLQQVCQRRTDLCRIGPKGEKGESGDAGVLGVSGSRGDVGVAGPSGDKGQRGAAGGSGSAGQQGPKGIKGDPGMQGTTGQEGEPGEKGSLGDMGPSGQAGANGTRGQKGEMGVAGHRGPRGAKGEPGPKGETGDPGPRGPAGDAGVVGPDGSSEDDGCICFELPTITGNFSDSVSVLEHHKLVLHCDVSDPTAKVTWRRTDGQSMPVNVNVTGNDIIFVAMAAVDAGVYECVTSSTVGDITKAVEITMIEPSKDDCDFEQGRFCLWTNTRDDKFDWTLNQGSTPTAHTGPTTDHTRGDGIGYYAFIETSDPRLNRDNARLASQVLNPSSPYCLNFWYYLYGQSIGNINVRIKQNGLVGSPVWTKTGPSEDAWHNAKISVPAQNTPFSLIIEGVRGDSYNGDAALDDITLTQGNCAP</sequence>
<feature type="domain" description="Ig-like" evidence="4">
    <location>
        <begin position="254"/>
        <end position="337"/>
    </location>
</feature>
<organism evidence="5 6">
    <name type="scientific">Batillaria attramentaria</name>
    <dbReference type="NCBI Taxonomy" id="370345"/>
    <lineage>
        <taxon>Eukaryota</taxon>
        <taxon>Metazoa</taxon>
        <taxon>Spiralia</taxon>
        <taxon>Lophotrochozoa</taxon>
        <taxon>Mollusca</taxon>
        <taxon>Gastropoda</taxon>
        <taxon>Caenogastropoda</taxon>
        <taxon>Sorbeoconcha</taxon>
        <taxon>Cerithioidea</taxon>
        <taxon>Batillariidae</taxon>
        <taxon>Batillaria</taxon>
    </lineage>
</organism>
<protein>
    <submittedName>
        <fullName evidence="5">Uncharacterized protein</fullName>
    </submittedName>
</protein>
<proteinExistence type="predicted"/>
<evidence type="ECO:0000313" key="5">
    <source>
        <dbReference type="EMBL" id="KAK7469478.1"/>
    </source>
</evidence>
<feature type="transmembrane region" description="Helical" evidence="2">
    <location>
        <begin position="21"/>
        <end position="44"/>
    </location>
</feature>
<dbReference type="InterPro" id="IPR013320">
    <property type="entry name" value="ConA-like_dom_sf"/>
</dbReference>
<evidence type="ECO:0000259" key="4">
    <source>
        <dbReference type="PROSITE" id="PS50835"/>
    </source>
</evidence>
<keyword evidence="2" id="KW-0812">Transmembrane</keyword>
<feature type="compositionally biased region" description="Basic and acidic residues" evidence="1">
    <location>
        <begin position="105"/>
        <end position="114"/>
    </location>
</feature>
<name>A0ABD0JBQ4_9CAEN</name>
<evidence type="ECO:0000313" key="6">
    <source>
        <dbReference type="Proteomes" id="UP001519460"/>
    </source>
</evidence>
<dbReference type="PROSITE" id="PS50835">
    <property type="entry name" value="IG_LIKE"/>
    <property type="match status" value="1"/>
</dbReference>
<dbReference type="EMBL" id="JACVVK020000516">
    <property type="protein sequence ID" value="KAK7469478.1"/>
    <property type="molecule type" value="Genomic_DNA"/>
</dbReference>
<dbReference type="InterPro" id="IPR007110">
    <property type="entry name" value="Ig-like_dom"/>
</dbReference>
<accession>A0ABD0JBQ4</accession>
<keyword evidence="2" id="KW-1133">Transmembrane helix</keyword>
<dbReference type="PANTHER" id="PTHR23282:SF101">
    <property type="entry name" value="MAM DOMAIN-CONTAINING PROTEIN"/>
    <property type="match status" value="1"/>
</dbReference>
<dbReference type="SMART" id="SM00409">
    <property type="entry name" value="IG"/>
    <property type="match status" value="1"/>
</dbReference>
<dbReference type="Gene3D" id="2.60.40.10">
    <property type="entry name" value="Immunoglobulins"/>
    <property type="match status" value="1"/>
</dbReference>
<dbReference type="InterPro" id="IPR008160">
    <property type="entry name" value="Collagen"/>
</dbReference>
<dbReference type="Pfam" id="PF00629">
    <property type="entry name" value="MAM"/>
    <property type="match status" value="1"/>
</dbReference>
<dbReference type="InterPro" id="IPR013783">
    <property type="entry name" value="Ig-like_fold"/>
</dbReference>
<feature type="region of interest" description="Disordered" evidence="1">
    <location>
        <begin position="105"/>
        <end position="243"/>
    </location>
</feature>
<comment type="caution">
    <text evidence="5">The sequence shown here is derived from an EMBL/GenBank/DDBJ whole genome shotgun (WGS) entry which is preliminary data.</text>
</comment>
<dbReference type="InterPro" id="IPR000998">
    <property type="entry name" value="MAM_dom"/>
</dbReference>
<dbReference type="PROSITE" id="PS50060">
    <property type="entry name" value="MAM_2"/>
    <property type="match status" value="1"/>
</dbReference>
<feature type="domain" description="MAM" evidence="3">
    <location>
        <begin position="344"/>
        <end position="506"/>
    </location>
</feature>
<dbReference type="InterPro" id="IPR003599">
    <property type="entry name" value="Ig_sub"/>
</dbReference>
<dbReference type="SMART" id="SM00137">
    <property type="entry name" value="MAM"/>
    <property type="match status" value="1"/>
</dbReference>
<feature type="compositionally biased region" description="Basic and acidic residues" evidence="1">
    <location>
        <begin position="212"/>
        <end position="222"/>
    </location>
</feature>
<dbReference type="CDD" id="cd06263">
    <property type="entry name" value="MAM"/>
    <property type="match status" value="1"/>
</dbReference>
<feature type="compositionally biased region" description="Gly residues" evidence="1">
    <location>
        <begin position="142"/>
        <end position="151"/>
    </location>
</feature>
<evidence type="ECO:0000256" key="2">
    <source>
        <dbReference type="SAM" id="Phobius"/>
    </source>
</evidence>
<dbReference type="Pfam" id="PF01391">
    <property type="entry name" value="Collagen"/>
    <property type="match status" value="2"/>
</dbReference>
<reference evidence="5 6" key="1">
    <citation type="journal article" date="2023" name="Sci. Data">
        <title>Genome assembly of the Korean intertidal mud-creeper Batillaria attramentaria.</title>
        <authorList>
            <person name="Patra A.K."/>
            <person name="Ho P.T."/>
            <person name="Jun S."/>
            <person name="Lee S.J."/>
            <person name="Kim Y."/>
            <person name="Won Y.J."/>
        </authorList>
    </citation>
    <scope>NUCLEOTIDE SEQUENCE [LARGE SCALE GENOMIC DNA]</scope>
    <source>
        <strain evidence="5">Wonlab-2016</strain>
    </source>
</reference>
<dbReference type="SUPFAM" id="SSF48726">
    <property type="entry name" value="Immunoglobulin"/>
    <property type="match status" value="1"/>
</dbReference>
<dbReference type="SUPFAM" id="SSF49899">
    <property type="entry name" value="Concanavalin A-like lectins/glucanases"/>
    <property type="match status" value="1"/>
</dbReference>
<dbReference type="Gene3D" id="2.60.120.200">
    <property type="match status" value="1"/>
</dbReference>
<dbReference type="Proteomes" id="UP001519460">
    <property type="component" value="Unassembled WGS sequence"/>
</dbReference>
<keyword evidence="6" id="KW-1185">Reference proteome</keyword>
<dbReference type="InterPro" id="IPR036179">
    <property type="entry name" value="Ig-like_dom_sf"/>
</dbReference>
<evidence type="ECO:0000259" key="3">
    <source>
        <dbReference type="PROSITE" id="PS50060"/>
    </source>
</evidence>
<dbReference type="InterPro" id="IPR051560">
    <property type="entry name" value="MAM_domain-containing"/>
</dbReference>
<gene>
    <name evidence="5" type="ORF">BaRGS_00036499</name>
</gene>
<dbReference type="PANTHER" id="PTHR23282">
    <property type="entry name" value="APICAL ENDOSOMAL GLYCOPROTEIN PRECURSOR"/>
    <property type="match status" value="1"/>
</dbReference>
<feature type="compositionally biased region" description="Low complexity" evidence="1">
    <location>
        <begin position="230"/>
        <end position="241"/>
    </location>
</feature>
<dbReference type="Pfam" id="PF13927">
    <property type="entry name" value="Ig_3"/>
    <property type="match status" value="1"/>
</dbReference>